<protein>
    <submittedName>
        <fullName evidence="2">Uncharacterized protein</fullName>
    </submittedName>
</protein>
<organism evidence="2 3">
    <name type="scientific">Panicum miliaceum</name>
    <name type="common">Proso millet</name>
    <name type="synonym">Broomcorn millet</name>
    <dbReference type="NCBI Taxonomy" id="4540"/>
    <lineage>
        <taxon>Eukaryota</taxon>
        <taxon>Viridiplantae</taxon>
        <taxon>Streptophyta</taxon>
        <taxon>Embryophyta</taxon>
        <taxon>Tracheophyta</taxon>
        <taxon>Spermatophyta</taxon>
        <taxon>Magnoliopsida</taxon>
        <taxon>Liliopsida</taxon>
        <taxon>Poales</taxon>
        <taxon>Poaceae</taxon>
        <taxon>PACMAD clade</taxon>
        <taxon>Panicoideae</taxon>
        <taxon>Panicodae</taxon>
        <taxon>Paniceae</taxon>
        <taxon>Panicinae</taxon>
        <taxon>Panicum</taxon>
        <taxon>Panicum sect. Panicum</taxon>
    </lineage>
</organism>
<comment type="caution">
    <text evidence="2">The sequence shown here is derived from an EMBL/GenBank/DDBJ whole genome shotgun (WGS) entry which is preliminary data.</text>
</comment>
<gene>
    <name evidence="2" type="ORF">C2845_PM06G24010</name>
</gene>
<dbReference type="Proteomes" id="UP000275267">
    <property type="component" value="Unassembled WGS sequence"/>
</dbReference>
<dbReference type="AlphaFoldDB" id="A0A3L6R5K1"/>
<evidence type="ECO:0000313" key="3">
    <source>
        <dbReference type="Proteomes" id="UP000275267"/>
    </source>
</evidence>
<keyword evidence="3" id="KW-1185">Reference proteome</keyword>
<reference evidence="3" key="1">
    <citation type="journal article" date="2019" name="Nat. Commun.">
        <title>The genome of broomcorn millet.</title>
        <authorList>
            <person name="Zou C."/>
            <person name="Miki D."/>
            <person name="Li D."/>
            <person name="Tang Q."/>
            <person name="Xiao L."/>
            <person name="Rajput S."/>
            <person name="Deng P."/>
            <person name="Jia W."/>
            <person name="Huang R."/>
            <person name="Zhang M."/>
            <person name="Sun Y."/>
            <person name="Hu J."/>
            <person name="Fu X."/>
            <person name="Schnable P.S."/>
            <person name="Li F."/>
            <person name="Zhang H."/>
            <person name="Feng B."/>
            <person name="Zhu X."/>
            <person name="Liu R."/>
            <person name="Schnable J.C."/>
            <person name="Zhu J.-K."/>
            <person name="Zhang H."/>
        </authorList>
    </citation>
    <scope>NUCLEOTIDE SEQUENCE [LARGE SCALE GENOMIC DNA]</scope>
</reference>
<proteinExistence type="predicted"/>
<feature type="region of interest" description="Disordered" evidence="1">
    <location>
        <begin position="35"/>
        <end position="93"/>
    </location>
</feature>
<evidence type="ECO:0000256" key="1">
    <source>
        <dbReference type="SAM" id="MobiDB-lite"/>
    </source>
</evidence>
<sequence>MPPPPSGSWLPPTLTEEELENMEVCGLLPEKVSLGRSAATVRSSSQRTGLRRSSSGPSTRRDSAFSRGDSSVGFSTTTGWRRSTSSPTPSPDCDLHPSVRGVLWYSCPLQSLAGAVPPEGVSFEGGGKHGGWRPFSLRQGAKYLEATVKYSNKRWAEEWFMVANPPRVFHAHRLSPGPQRQVGGDAL</sequence>
<accession>A0A3L6R5K1</accession>
<feature type="compositionally biased region" description="Low complexity" evidence="1">
    <location>
        <begin position="75"/>
        <end position="87"/>
    </location>
</feature>
<name>A0A3L6R5K1_PANMI</name>
<feature type="compositionally biased region" description="Polar residues" evidence="1">
    <location>
        <begin position="40"/>
        <end position="58"/>
    </location>
</feature>
<evidence type="ECO:0000313" key="2">
    <source>
        <dbReference type="EMBL" id="RLM98146.1"/>
    </source>
</evidence>
<dbReference type="EMBL" id="PQIB02000009">
    <property type="protein sequence ID" value="RLM98146.1"/>
    <property type="molecule type" value="Genomic_DNA"/>
</dbReference>